<organism evidence="2 3">
    <name type="scientific">Coprinellus micaceus</name>
    <name type="common">Glistening ink-cap mushroom</name>
    <name type="synonym">Coprinus micaceus</name>
    <dbReference type="NCBI Taxonomy" id="71717"/>
    <lineage>
        <taxon>Eukaryota</taxon>
        <taxon>Fungi</taxon>
        <taxon>Dikarya</taxon>
        <taxon>Basidiomycota</taxon>
        <taxon>Agaricomycotina</taxon>
        <taxon>Agaricomycetes</taxon>
        <taxon>Agaricomycetidae</taxon>
        <taxon>Agaricales</taxon>
        <taxon>Agaricineae</taxon>
        <taxon>Psathyrellaceae</taxon>
        <taxon>Coprinellus</taxon>
    </lineage>
</organism>
<dbReference type="CDD" id="cd09917">
    <property type="entry name" value="F-box_SF"/>
    <property type="match status" value="1"/>
</dbReference>
<evidence type="ECO:0000259" key="1">
    <source>
        <dbReference type="Pfam" id="PF00646"/>
    </source>
</evidence>
<sequence>MQMSHSDRALQPCLPLELQDLVLHHLSYDRSVLIRSSLVCKDWRNICLPMVFASIDLSSRPGEKAGARFKDFSQLTRAPSYPRFLAEVQHIKIDGTAKPEAILEVQVERLSRLTSICVAGDLRDGVKDVEYYGAISRQFPCLKRLDLVGAVFRKRSTLLEFLSSFADLQSLALGNTKRITAPGKIHSRLVGQAAGNESLAEVVVLHGDRCLTPAYLYPKLSATCLPNSRADDS</sequence>
<dbReference type="Pfam" id="PF00646">
    <property type="entry name" value="F-box"/>
    <property type="match status" value="1"/>
</dbReference>
<comment type="caution">
    <text evidence="2">The sequence shown here is derived from an EMBL/GenBank/DDBJ whole genome shotgun (WGS) entry which is preliminary data.</text>
</comment>
<evidence type="ECO:0000313" key="2">
    <source>
        <dbReference type="EMBL" id="TEB39632.1"/>
    </source>
</evidence>
<gene>
    <name evidence="2" type="ORF">FA13DRAFT_1784330</name>
</gene>
<dbReference type="InterPro" id="IPR032675">
    <property type="entry name" value="LRR_dom_sf"/>
</dbReference>
<dbReference type="Proteomes" id="UP000298030">
    <property type="component" value="Unassembled WGS sequence"/>
</dbReference>
<dbReference type="Gene3D" id="3.80.10.10">
    <property type="entry name" value="Ribonuclease Inhibitor"/>
    <property type="match status" value="1"/>
</dbReference>
<dbReference type="AlphaFoldDB" id="A0A4Y7U1G8"/>
<name>A0A4Y7U1G8_COPMI</name>
<evidence type="ECO:0000313" key="3">
    <source>
        <dbReference type="Proteomes" id="UP000298030"/>
    </source>
</evidence>
<dbReference type="EMBL" id="QPFP01000001">
    <property type="protein sequence ID" value="TEB39632.1"/>
    <property type="molecule type" value="Genomic_DNA"/>
</dbReference>
<accession>A0A4Y7U1G8</accession>
<keyword evidence="3" id="KW-1185">Reference proteome</keyword>
<dbReference type="InterPro" id="IPR036047">
    <property type="entry name" value="F-box-like_dom_sf"/>
</dbReference>
<dbReference type="InterPro" id="IPR001810">
    <property type="entry name" value="F-box_dom"/>
</dbReference>
<dbReference type="OrthoDB" id="10334015at2759"/>
<feature type="domain" description="F-box" evidence="1">
    <location>
        <begin position="13"/>
        <end position="47"/>
    </location>
</feature>
<protein>
    <recommendedName>
        <fullName evidence="1">F-box domain-containing protein</fullName>
    </recommendedName>
</protein>
<reference evidence="2 3" key="1">
    <citation type="journal article" date="2019" name="Nat. Ecol. Evol.">
        <title>Megaphylogeny resolves global patterns of mushroom evolution.</title>
        <authorList>
            <person name="Varga T."/>
            <person name="Krizsan K."/>
            <person name="Foldi C."/>
            <person name="Dima B."/>
            <person name="Sanchez-Garcia M."/>
            <person name="Sanchez-Ramirez S."/>
            <person name="Szollosi G.J."/>
            <person name="Szarkandi J.G."/>
            <person name="Papp V."/>
            <person name="Albert L."/>
            <person name="Andreopoulos W."/>
            <person name="Angelini C."/>
            <person name="Antonin V."/>
            <person name="Barry K.W."/>
            <person name="Bougher N.L."/>
            <person name="Buchanan P."/>
            <person name="Buyck B."/>
            <person name="Bense V."/>
            <person name="Catcheside P."/>
            <person name="Chovatia M."/>
            <person name="Cooper J."/>
            <person name="Damon W."/>
            <person name="Desjardin D."/>
            <person name="Finy P."/>
            <person name="Geml J."/>
            <person name="Haridas S."/>
            <person name="Hughes K."/>
            <person name="Justo A."/>
            <person name="Karasinski D."/>
            <person name="Kautmanova I."/>
            <person name="Kiss B."/>
            <person name="Kocsube S."/>
            <person name="Kotiranta H."/>
            <person name="LaButti K.M."/>
            <person name="Lechner B.E."/>
            <person name="Liimatainen K."/>
            <person name="Lipzen A."/>
            <person name="Lukacs Z."/>
            <person name="Mihaltcheva S."/>
            <person name="Morgado L.N."/>
            <person name="Niskanen T."/>
            <person name="Noordeloos M.E."/>
            <person name="Ohm R.A."/>
            <person name="Ortiz-Santana B."/>
            <person name="Ovrebo C."/>
            <person name="Racz N."/>
            <person name="Riley R."/>
            <person name="Savchenko A."/>
            <person name="Shiryaev A."/>
            <person name="Soop K."/>
            <person name="Spirin V."/>
            <person name="Szebenyi C."/>
            <person name="Tomsovsky M."/>
            <person name="Tulloss R.E."/>
            <person name="Uehling J."/>
            <person name="Grigoriev I.V."/>
            <person name="Vagvolgyi C."/>
            <person name="Papp T."/>
            <person name="Martin F.M."/>
            <person name="Miettinen O."/>
            <person name="Hibbett D.S."/>
            <person name="Nagy L.G."/>
        </authorList>
    </citation>
    <scope>NUCLEOTIDE SEQUENCE [LARGE SCALE GENOMIC DNA]</scope>
    <source>
        <strain evidence="2 3">FP101781</strain>
    </source>
</reference>
<proteinExistence type="predicted"/>
<dbReference type="SUPFAM" id="SSF81383">
    <property type="entry name" value="F-box domain"/>
    <property type="match status" value="1"/>
</dbReference>